<name>A0A0D3KQT5_EMIH1</name>
<dbReference type="PaxDb" id="2903-EOD38120"/>
<protein>
    <submittedName>
        <fullName evidence="1">Uncharacterized protein</fullName>
    </submittedName>
</protein>
<dbReference type="KEGG" id="ehx:EMIHUDRAFT_200576"/>
<accession>A0A0D3KQT5</accession>
<proteinExistence type="predicted"/>
<keyword evidence="2" id="KW-1185">Reference proteome</keyword>
<dbReference type="AlphaFoldDB" id="A0A0D3KQT5"/>
<dbReference type="Proteomes" id="UP000013827">
    <property type="component" value="Unassembled WGS sequence"/>
</dbReference>
<dbReference type="GeneID" id="17283390"/>
<sequence>MVTPAASEVETRLPASPLQLWASPAQAKQTLPNRLAAAAAVVAGLQAGLWPALGKLRAAVGAALVTNSACPVNGFKVETVARASGLPEDMYMCGTDDPEGPSPPMTFVGTDDENYGGKNGVILVFGHPSKYLKICL</sequence>
<reference evidence="2" key="1">
    <citation type="journal article" date="2013" name="Nature">
        <title>Pan genome of the phytoplankton Emiliania underpins its global distribution.</title>
        <authorList>
            <person name="Read B.A."/>
            <person name="Kegel J."/>
            <person name="Klute M.J."/>
            <person name="Kuo A."/>
            <person name="Lefebvre S.C."/>
            <person name="Maumus F."/>
            <person name="Mayer C."/>
            <person name="Miller J."/>
            <person name="Monier A."/>
            <person name="Salamov A."/>
            <person name="Young J."/>
            <person name="Aguilar M."/>
            <person name="Claverie J.M."/>
            <person name="Frickenhaus S."/>
            <person name="Gonzalez K."/>
            <person name="Herman E.K."/>
            <person name="Lin Y.C."/>
            <person name="Napier J."/>
            <person name="Ogata H."/>
            <person name="Sarno A.F."/>
            <person name="Shmutz J."/>
            <person name="Schroeder D."/>
            <person name="de Vargas C."/>
            <person name="Verret F."/>
            <person name="von Dassow P."/>
            <person name="Valentin K."/>
            <person name="Van de Peer Y."/>
            <person name="Wheeler G."/>
            <person name="Dacks J.B."/>
            <person name="Delwiche C.F."/>
            <person name="Dyhrman S.T."/>
            <person name="Glockner G."/>
            <person name="John U."/>
            <person name="Richards T."/>
            <person name="Worden A.Z."/>
            <person name="Zhang X."/>
            <person name="Grigoriev I.V."/>
            <person name="Allen A.E."/>
            <person name="Bidle K."/>
            <person name="Borodovsky M."/>
            <person name="Bowler C."/>
            <person name="Brownlee C."/>
            <person name="Cock J.M."/>
            <person name="Elias M."/>
            <person name="Gladyshev V.N."/>
            <person name="Groth M."/>
            <person name="Guda C."/>
            <person name="Hadaegh A."/>
            <person name="Iglesias-Rodriguez M.D."/>
            <person name="Jenkins J."/>
            <person name="Jones B.M."/>
            <person name="Lawson T."/>
            <person name="Leese F."/>
            <person name="Lindquist E."/>
            <person name="Lobanov A."/>
            <person name="Lomsadze A."/>
            <person name="Malik S.B."/>
            <person name="Marsh M.E."/>
            <person name="Mackinder L."/>
            <person name="Mock T."/>
            <person name="Mueller-Roeber B."/>
            <person name="Pagarete A."/>
            <person name="Parker M."/>
            <person name="Probert I."/>
            <person name="Quesneville H."/>
            <person name="Raines C."/>
            <person name="Rensing S.A."/>
            <person name="Riano-Pachon D.M."/>
            <person name="Richier S."/>
            <person name="Rokitta S."/>
            <person name="Shiraiwa Y."/>
            <person name="Soanes D.M."/>
            <person name="van der Giezen M."/>
            <person name="Wahlund T.M."/>
            <person name="Williams B."/>
            <person name="Wilson W."/>
            <person name="Wolfe G."/>
            <person name="Wurch L.L."/>
        </authorList>
    </citation>
    <scope>NUCLEOTIDE SEQUENCE</scope>
</reference>
<organism evidence="1 2">
    <name type="scientific">Emiliania huxleyi (strain CCMP1516)</name>
    <dbReference type="NCBI Taxonomy" id="280463"/>
    <lineage>
        <taxon>Eukaryota</taxon>
        <taxon>Haptista</taxon>
        <taxon>Haptophyta</taxon>
        <taxon>Prymnesiophyceae</taxon>
        <taxon>Isochrysidales</taxon>
        <taxon>Noelaerhabdaceae</taxon>
        <taxon>Emiliania</taxon>
    </lineage>
</organism>
<dbReference type="EnsemblProtists" id="EOD38120">
    <property type="protein sequence ID" value="EOD38120"/>
    <property type="gene ID" value="EMIHUDRAFT_200576"/>
</dbReference>
<evidence type="ECO:0000313" key="1">
    <source>
        <dbReference type="EnsemblProtists" id="EOD38120"/>
    </source>
</evidence>
<reference evidence="1" key="2">
    <citation type="submission" date="2024-10" db="UniProtKB">
        <authorList>
            <consortium name="EnsemblProtists"/>
        </authorList>
    </citation>
    <scope>IDENTIFICATION</scope>
</reference>
<dbReference type="RefSeq" id="XP_005790549.1">
    <property type="nucleotide sequence ID" value="XM_005790492.1"/>
</dbReference>
<evidence type="ECO:0000313" key="2">
    <source>
        <dbReference type="Proteomes" id="UP000013827"/>
    </source>
</evidence>
<dbReference type="HOGENOM" id="CLU_1879326_0_0_1"/>